<comment type="caution">
    <text evidence="1">The sequence shown here is derived from an EMBL/GenBank/DDBJ whole genome shotgun (WGS) entry which is preliminary data.</text>
</comment>
<proteinExistence type="predicted"/>
<organism evidence="1 2">
    <name type="scientific">Didymodactylos carnosus</name>
    <dbReference type="NCBI Taxonomy" id="1234261"/>
    <lineage>
        <taxon>Eukaryota</taxon>
        <taxon>Metazoa</taxon>
        <taxon>Spiralia</taxon>
        <taxon>Gnathifera</taxon>
        <taxon>Rotifera</taxon>
        <taxon>Eurotatoria</taxon>
        <taxon>Bdelloidea</taxon>
        <taxon>Philodinida</taxon>
        <taxon>Philodinidae</taxon>
        <taxon>Didymodactylos</taxon>
    </lineage>
</organism>
<sequence>MSHHRTPLDIVRRQNSRWNPKKVQTNNQHPALYPVFAEPQHTHGINGESDLAGSGQAFPTISPYQTVHYIIYTE</sequence>
<dbReference type="EMBL" id="CAJOBC010034040">
    <property type="protein sequence ID" value="CAF4104368.1"/>
    <property type="molecule type" value="Genomic_DNA"/>
</dbReference>
<evidence type="ECO:0000313" key="2">
    <source>
        <dbReference type="Proteomes" id="UP000681722"/>
    </source>
</evidence>
<feature type="non-terminal residue" evidence="1">
    <location>
        <position position="1"/>
    </location>
</feature>
<name>A0A8S2QH19_9BILA</name>
<dbReference type="AlphaFoldDB" id="A0A8S2QH19"/>
<evidence type="ECO:0000313" key="1">
    <source>
        <dbReference type="EMBL" id="CAF4104368.1"/>
    </source>
</evidence>
<gene>
    <name evidence="1" type="ORF">SRO942_LOCUS28639</name>
</gene>
<reference evidence="1" key="1">
    <citation type="submission" date="2021-02" db="EMBL/GenBank/DDBJ databases">
        <authorList>
            <person name="Nowell W R."/>
        </authorList>
    </citation>
    <scope>NUCLEOTIDE SEQUENCE</scope>
</reference>
<protein>
    <submittedName>
        <fullName evidence="1">Uncharacterized protein</fullName>
    </submittedName>
</protein>
<accession>A0A8S2QH19</accession>
<dbReference type="Proteomes" id="UP000681722">
    <property type="component" value="Unassembled WGS sequence"/>
</dbReference>